<dbReference type="InterPro" id="IPR001173">
    <property type="entry name" value="Glyco_trans_2-like"/>
</dbReference>
<dbReference type="Pfam" id="PF00535">
    <property type="entry name" value="Glycos_transf_2"/>
    <property type="match status" value="1"/>
</dbReference>
<gene>
    <name evidence="2" type="ORF">V2H45_11530</name>
</gene>
<dbReference type="RefSeq" id="WP_330483811.1">
    <property type="nucleotide sequence ID" value="NZ_JAZBJZ010000040.1"/>
</dbReference>
<dbReference type="EMBL" id="JAZBJZ010000040">
    <property type="protein sequence ID" value="MEE3717382.1"/>
    <property type="molecule type" value="Genomic_DNA"/>
</dbReference>
<organism evidence="2 3">
    <name type="scientific">Tumidithrix elongata BACA0141</name>
    <dbReference type="NCBI Taxonomy" id="2716417"/>
    <lineage>
        <taxon>Bacteria</taxon>
        <taxon>Bacillati</taxon>
        <taxon>Cyanobacteriota</taxon>
        <taxon>Cyanophyceae</taxon>
        <taxon>Pseudanabaenales</taxon>
        <taxon>Pseudanabaenaceae</taxon>
        <taxon>Tumidithrix</taxon>
        <taxon>Tumidithrix elongata</taxon>
    </lineage>
</organism>
<name>A0AAW9PSI5_9CYAN</name>
<dbReference type="Proteomes" id="UP001333818">
    <property type="component" value="Unassembled WGS sequence"/>
</dbReference>
<keyword evidence="2" id="KW-0808">Transferase</keyword>
<protein>
    <submittedName>
        <fullName evidence="2">Glycosyltransferase</fullName>
        <ecNumber evidence="2">2.4.-.-</ecNumber>
    </submittedName>
</protein>
<keyword evidence="2" id="KW-0328">Glycosyltransferase</keyword>
<dbReference type="SUPFAM" id="SSF53448">
    <property type="entry name" value="Nucleotide-diphospho-sugar transferases"/>
    <property type="match status" value="1"/>
</dbReference>
<dbReference type="PANTHER" id="PTHR43179:SF7">
    <property type="entry name" value="RHAMNOSYLTRANSFERASE WBBL"/>
    <property type="match status" value="1"/>
</dbReference>
<sequence length="277" mass="31988">MSKISLLIPTLRPTEILQRIEEFAETNANVDYEIVVVSPFLVTGDRVVHVREETPSGTVAAMNLAYKKSSGEYVVYLSDDVSPAINCLSIMLDFIKTKKEPFIAGFSPQYMSGEKFPVFSVYGRLYAGWGCISKGTAEMVGGLFNPSYRTAWVDPDLCLRVWLLGGRVEVCEDAVLIVKDIHDSIKSDNLKNYFDKDKEIFFNEWHDKLGEGVDKHWAMENWEFVNNPGFEYIYKRLLESKQKTELELRQKIEAMESSRFWKLRNFWHQLKNRLKNG</sequence>
<dbReference type="Gene3D" id="3.90.550.10">
    <property type="entry name" value="Spore Coat Polysaccharide Biosynthesis Protein SpsA, Chain A"/>
    <property type="match status" value="1"/>
</dbReference>
<dbReference type="EC" id="2.4.-.-" evidence="2"/>
<comment type="caution">
    <text evidence="2">The sequence shown here is derived from an EMBL/GenBank/DDBJ whole genome shotgun (WGS) entry which is preliminary data.</text>
</comment>
<evidence type="ECO:0000313" key="2">
    <source>
        <dbReference type="EMBL" id="MEE3717382.1"/>
    </source>
</evidence>
<proteinExistence type="predicted"/>
<keyword evidence="3" id="KW-1185">Reference proteome</keyword>
<dbReference type="InterPro" id="IPR029044">
    <property type="entry name" value="Nucleotide-diphossugar_trans"/>
</dbReference>
<evidence type="ECO:0000259" key="1">
    <source>
        <dbReference type="Pfam" id="PF00535"/>
    </source>
</evidence>
<dbReference type="AlphaFoldDB" id="A0AAW9PSI5"/>
<dbReference type="PANTHER" id="PTHR43179">
    <property type="entry name" value="RHAMNOSYLTRANSFERASE WBBL"/>
    <property type="match status" value="1"/>
</dbReference>
<dbReference type="GO" id="GO:0016757">
    <property type="term" value="F:glycosyltransferase activity"/>
    <property type="evidence" value="ECO:0007669"/>
    <property type="project" value="UniProtKB-KW"/>
</dbReference>
<reference evidence="2" key="1">
    <citation type="submission" date="2024-01" db="EMBL/GenBank/DDBJ databases">
        <title>Bank of Algae and Cyanobacteria of the Azores (BACA) strain genomes.</title>
        <authorList>
            <person name="Luz R."/>
            <person name="Cordeiro R."/>
            <person name="Fonseca A."/>
            <person name="Goncalves V."/>
        </authorList>
    </citation>
    <scope>NUCLEOTIDE SEQUENCE</scope>
    <source>
        <strain evidence="2">BACA0141</strain>
    </source>
</reference>
<feature type="domain" description="Glycosyltransferase 2-like" evidence="1">
    <location>
        <begin position="43"/>
        <end position="105"/>
    </location>
</feature>
<evidence type="ECO:0000313" key="3">
    <source>
        <dbReference type="Proteomes" id="UP001333818"/>
    </source>
</evidence>
<accession>A0AAW9PSI5</accession>